<dbReference type="EMBL" id="JBAMIC010000018">
    <property type="protein sequence ID" value="KAK7095361.1"/>
    <property type="molecule type" value="Genomic_DNA"/>
</dbReference>
<gene>
    <name evidence="2" type="ORF">V1264_006780</name>
</gene>
<keyword evidence="3" id="KW-1185">Reference proteome</keyword>
<protein>
    <submittedName>
        <fullName evidence="2">Uncharacterized protein</fullName>
    </submittedName>
</protein>
<feature type="region of interest" description="Disordered" evidence="1">
    <location>
        <begin position="1"/>
        <end position="38"/>
    </location>
</feature>
<evidence type="ECO:0000256" key="1">
    <source>
        <dbReference type="SAM" id="MobiDB-lite"/>
    </source>
</evidence>
<accession>A0AAN9AYM5</accession>
<feature type="compositionally biased region" description="Basic and acidic residues" evidence="1">
    <location>
        <begin position="163"/>
        <end position="172"/>
    </location>
</feature>
<proteinExistence type="predicted"/>
<evidence type="ECO:0000313" key="2">
    <source>
        <dbReference type="EMBL" id="KAK7095361.1"/>
    </source>
</evidence>
<evidence type="ECO:0000313" key="3">
    <source>
        <dbReference type="Proteomes" id="UP001374579"/>
    </source>
</evidence>
<dbReference type="PANTHER" id="PTHR33244:SF3">
    <property type="entry name" value="PEPTIDASE A2 DOMAIN-CONTAINING PROTEIN"/>
    <property type="match status" value="1"/>
</dbReference>
<dbReference type="Proteomes" id="UP001374579">
    <property type="component" value="Unassembled WGS sequence"/>
</dbReference>
<comment type="caution">
    <text evidence="2">The sequence shown here is derived from an EMBL/GenBank/DDBJ whole genome shotgun (WGS) entry which is preliminary data.</text>
</comment>
<feature type="compositionally biased region" description="Basic and acidic residues" evidence="1">
    <location>
        <begin position="17"/>
        <end position="26"/>
    </location>
</feature>
<feature type="compositionally biased region" description="Basic and acidic residues" evidence="1">
    <location>
        <begin position="100"/>
        <end position="115"/>
    </location>
</feature>
<feature type="compositionally biased region" description="Polar residues" evidence="1">
    <location>
        <begin position="1"/>
        <end position="16"/>
    </location>
</feature>
<dbReference type="PANTHER" id="PTHR33244">
    <property type="entry name" value="INTEGRASE CATALYTIC DOMAIN-CONTAINING PROTEIN-RELATED"/>
    <property type="match status" value="1"/>
</dbReference>
<feature type="region of interest" description="Disordered" evidence="1">
    <location>
        <begin position="95"/>
        <end position="172"/>
    </location>
</feature>
<name>A0AAN9AYM5_9CAEN</name>
<organism evidence="2 3">
    <name type="scientific">Littorina saxatilis</name>
    <dbReference type="NCBI Taxonomy" id="31220"/>
    <lineage>
        <taxon>Eukaryota</taxon>
        <taxon>Metazoa</taxon>
        <taxon>Spiralia</taxon>
        <taxon>Lophotrochozoa</taxon>
        <taxon>Mollusca</taxon>
        <taxon>Gastropoda</taxon>
        <taxon>Caenogastropoda</taxon>
        <taxon>Littorinimorpha</taxon>
        <taxon>Littorinoidea</taxon>
        <taxon>Littorinidae</taxon>
        <taxon>Littorina</taxon>
    </lineage>
</organism>
<dbReference type="AlphaFoldDB" id="A0AAN9AYM5"/>
<reference evidence="2 3" key="1">
    <citation type="submission" date="2024-02" db="EMBL/GenBank/DDBJ databases">
        <title>Chromosome-scale genome assembly of the rough periwinkle Littorina saxatilis.</title>
        <authorList>
            <person name="De Jode A."/>
            <person name="Faria R."/>
            <person name="Formenti G."/>
            <person name="Sims Y."/>
            <person name="Smith T.P."/>
            <person name="Tracey A."/>
            <person name="Wood J.M.D."/>
            <person name="Zagrodzka Z.B."/>
            <person name="Johannesson K."/>
            <person name="Butlin R.K."/>
            <person name="Leder E.H."/>
        </authorList>
    </citation>
    <scope>NUCLEOTIDE SEQUENCE [LARGE SCALE GENOMIC DNA]</scope>
    <source>
        <strain evidence="2">Snail1</strain>
        <tissue evidence="2">Muscle</tissue>
    </source>
</reference>
<sequence length="172" mass="19882">MTLKTNLPSLIPNTLSNKKEVRKQLEQRQQQQKMYHDRTATRSLPPLSKVQPVMMQKEGGKWTPATVIQPSNKPRSYVVQSPNGATYRRNSRHLMNLQKPTERHVRFYDKPEIIETRTPPPISTTPEQNDDHIQPAAKPPYITQPVVEAPTESPHQRPQRSIKKPERLIESI</sequence>